<dbReference type="eggNOG" id="ENOG5033D0U">
    <property type="taxonomic scope" value="Bacteria"/>
</dbReference>
<keyword evidence="2" id="KW-0472">Membrane</keyword>
<name>A0A075V096_9PSEU</name>
<keyword evidence="2" id="KW-0812">Transmembrane</keyword>
<keyword evidence="2" id="KW-1133">Transmembrane helix</keyword>
<feature type="transmembrane region" description="Helical" evidence="2">
    <location>
        <begin position="103"/>
        <end position="123"/>
    </location>
</feature>
<feature type="transmembrane region" description="Helical" evidence="2">
    <location>
        <begin position="130"/>
        <end position="147"/>
    </location>
</feature>
<dbReference type="RefSeq" id="WP_038519484.1">
    <property type="nucleotide sequence ID" value="NZ_CP008953.1"/>
</dbReference>
<protein>
    <submittedName>
        <fullName evidence="3">Conserved putative membrane protein</fullName>
    </submittedName>
</protein>
<accession>A0A075V096</accession>
<feature type="compositionally biased region" description="Acidic residues" evidence="1">
    <location>
        <begin position="9"/>
        <end position="23"/>
    </location>
</feature>
<dbReference type="AlphaFoldDB" id="A0A075V096"/>
<dbReference type="STRING" id="208439.AJAP_35400"/>
<evidence type="ECO:0000313" key="4">
    <source>
        <dbReference type="Proteomes" id="UP000028492"/>
    </source>
</evidence>
<feature type="transmembrane region" description="Helical" evidence="2">
    <location>
        <begin position="64"/>
        <end position="83"/>
    </location>
</feature>
<organism evidence="3 4">
    <name type="scientific">Amycolatopsis japonica</name>
    <dbReference type="NCBI Taxonomy" id="208439"/>
    <lineage>
        <taxon>Bacteria</taxon>
        <taxon>Bacillati</taxon>
        <taxon>Actinomycetota</taxon>
        <taxon>Actinomycetes</taxon>
        <taxon>Pseudonocardiales</taxon>
        <taxon>Pseudonocardiaceae</taxon>
        <taxon>Amycolatopsis</taxon>
        <taxon>Amycolatopsis japonica group</taxon>
    </lineage>
</organism>
<dbReference type="Proteomes" id="UP000028492">
    <property type="component" value="Chromosome"/>
</dbReference>
<keyword evidence="4" id="KW-1185">Reference proteome</keyword>
<proteinExistence type="predicted"/>
<evidence type="ECO:0000256" key="2">
    <source>
        <dbReference type="SAM" id="Phobius"/>
    </source>
</evidence>
<feature type="transmembrane region" description="Helical" evidence="2">
    <location>
        <begin position="167"/>
        <end position="189"/>
    </location>
</feature>
<feature type="compositionally biased region" description="Acidic residues" evidence="1">
    <location>
        <begin position="36"/>
        <end position="51"/>
    </location>
</feature>
<evidence type="ECO:0000313" key="3">
    <source>
        <dbReference type="EMBL" id="AIG79887.1"/>
    </source>
</evidence>
<feature type="region of interest" description="Disordered" evidence="1">
    <location>
        <begin position="1"/>
        <end position="54"/>
    </location>
</feature>
<reference evidence="3 4" key="1">
    <citation type="journal article" date="2014" name="J. Biotechnol.">
        <title>Complete genome sequence of the actinobacterium Amycolatopsis japonica MG417-CF17(T) (=DSM 44213T) producing (S,S)-N,N'-ethylenediaminedisuccinic acid.</title>
        <authorList>
            <person name="Stegmann E."/>
            <person name="Albersmeier A."/>
            <person name="Spohn M."/>
            <person name="Gert H."/>
            <person name="Weber T."/>
            <person name="Wohlleben W."/>
            <person name="Kalinowski J."/>
            <person name="Ruckert C."/>
        </authorList>
    </citation>
    <scope>NUCLEOTIDE SEQUENCE [LARGE SCALE GENOMIC DNA]</scope>
    <source>
        <strain evidence="4">MG417-CF17 (DSM 44213)</strain>
    </source>
</reference>
<dbReference type="EMBL" id="CP008953">
    <property type="protein sequence ID" value="AIG79887.1"/>
    <property type="molecule type" value="Genomic_DNA"/>
</dbReference>
<dbReference type="HOGENOM" id="CLU_1544438_0_0_11"/>
<dbReference type="KEGG" id="aja:AJAP_35400"/>
<evidence type="ECO:0000256" key="1">
    <source>
        <dbReference type="SAM" id="MobiDB-lite"/>
    </source>
</evidence>
<gene>
    <name evidence="3" type="ORF">AJAP_35400</name>
</gene>
<feature type="compositionally biased region" description="Basic and acidic residues" evidence="1">
    <location>
        <begin position="25"/>
        <end position="35"/>
    </location>
</feature>
<sequence length="197" mass="21213">MSSHRYVAEYDDEDYQEYGEYEQPENPRDPRRPYEDVESYEPYEPFDDGLGAEDPRAGRGVRRVLSGAGGLILTPVALGLLAWGGLRQQMLVQATLSTQRDVFSIGLLVGGGILLLAVGLLGALSATGPILGGLVWGVAPGVATIAVPEWGFRLVKLLPQNDVTYGVTSWLFIGGLLATGFLLIGAGLASRLARRRR</sequence>